<evidence type="ECO:0000256" key="7">
    <source>
        <dbReference type="ARBA" id="ARBA00019373"/>
    </source>
</evidence>
<dbReference type="Proteomes" id="UP000035369">
    <property type="component" value="Unassembled WGS sequence"/>
</dbReference>
<dbReference type="GO" id="GO:0016024">
    <property type="term" value="P:CDP-diacylglycerol biosynthetic process"/>
    <property type="evidence" value="ECO:0007669"/>
    <property type="project" value="UniProtKB-UniPathway"/>
</dbReference>
<feature type="transmembrane region" description="Helical" evidence="19">
    <location>
        <begin position="114"/>
        <end position="137"/>
    </location>
</feature>
<comment type="similarity">
    <text evidence="5 18">Belongs to the CDS family.</text>
</comment>
<feature type="transmembrane region" description="Helical" evidence="19">
    <location>
        <begin position="143"/>
        <end position="162"/>
    </location>
</feature>
<comment type="pathway">
    <text evidence="4">Lipid metabolism.</text>
</comment>
<keyword evidence="8" id="KW-1003">Cell membrane</keyword>
<evidence type="ECO:0000256" key="13">
    <source>
        <dbReference type="ARBA" id="ARBA00022989"/>
    </source>
</evidence>
<evidence type="ECO:0000256" key="4">
    <source>
        <dbReference type="ARBA" id="ARBA00005189"/>
    </source>
</evidence>
<dbReference type="EMBL" id="JZUY01000036">
    <property type="protein sequence ID" value="KLC07540.1"/>
    <property type="molecule type" value="Genomic_DNA"/>
</dbReference>
<keyword evidence="10 18" id="KW-0808">Transferase</keyword>
<evidence type="ECO:0000256" key="12">
    <source>
        <dbReference type="ARBA" id="ARBA00022695"/>
    </source>
</evidence>
<proteinExistence type="inferred from homology"/>
<dbReference type="PANTHER" id="PTHR46382">
    <property type="entry name" value="PHOSPHATIDATE CYTIDYLYLTRANSFERASE"/>
    <property type="match status" value="1"/>
</dbReference>
<feature type="transmembrane region" description="Helical" evidence="19">
    <location>
        <begin position="80"/>
        <end position="102"/>
    </location>
</feature>
<dbReference type="EC" id="2.7.7.41" evidence="6 18"/>
<keyword evidence="11 18" id="KW-0812">Transmembrane</keyword>
<evidence type="ECO:0000256" key="1">
    <source>
        <dbReference type="ARBA" id="ARBA00001698"/>
    </source>
</evidence>
<comment type="subcellular location">
    <subcellularLocation>
        <location evidence="2">Cell membrane</location>
        <topology evidence="2">Multi-pass membrane protein</topology>
    </subcellularLocation>
</comment>
<feature type="transmembrane region" description="Helical" evidence="19">
    <location>
        <begin position="183"/>
        <end position="203"/>
    </location>
</feature>
<sequence>MTKTRVIAALIMAPLAICAIVLLPTNLLAALSAVLFLIGLWEWLKLSGIDDSLPRTVLLMLNLLLMVLMVWASAGSMVLFRIASLVGVAWWLLALLWLRFFTFGADHGNGQARALKLAAGTLAVLPAWAALVLLHASPDKGNLWLLTALTMVWAADSGAYFAGRAFGKHKLAPRVSPNKTIEGLLGGLIAGIAVACAFGWLAGLTLAHVPQLVLVSALAVLASVLGDLFESLLKRHAGAKDSGTLIPGHGGVLDRIDGVLAALPVFALGKEILGF</sequence>
<evidence type="ECO:0000256" key="3">
    <source>
        <dbReference type="ARBA" id="ARBA00005119"/>
    </source>
</evidence>
<evidence type="ECO:0000313" key="24">
    <source>
        <dbReference type="Proteomes" id="UP000289372"/>
    </source>
</evidence>
<gene>
    <name evidence="22" type="ORF">DB769_11525</name>
    <name evidence="21" type="ORF">G3W61_00220</name>
    <name evidence="20" type="ORF">XP315_06795</name>
</gene>
<reference evidence="21 25" key="3">
    <citation type="submission" date="2019-11" db="EMBL/GenBank/DDBJ databases">
        <title>Genome-resolved metagenomics to study the prevalence of co-infection and intraspecific heterogeneity among plant pathogen metapopulations.</title>
        <authorList>
            <person name="Newberry E."/>
            <person name="Bhandari R."/>
            <person name="Kemble J."/>
            <person name="Sikora E."/>
            <person name="Potnis N."/>
        </authorList>
    </citation>
    <scope>NUCLEOTIDE SEQUENCE [LARGE SCALE GENOMIC DNA]</scope>
    <source>
        <strain evidence="21">Xp_Tom_Tuscaloosa_18b</strain>
    </source>
</reference>
<evidence type="ECO:0000256" key="18">
    <source>
        <dbReference type="RuleBase" id="RU003938"/>
    </source>
</evidence>
<dbReference type="EMBL" id="PUUL01000061">
    <property type="protein sequence ID" value="RXD53652.1"/>
    <property type="molecule type" value="Genomic_DNA"/>
</dbReference>
<evidence type="ECO:0000256" key="8">
    <source>
        <dbReference type="ARBA" id="ARBA00022475"/>
    </source>
</evidence>
<dbReference type="PROSITE" id="PS01315">
    <property type="entry name" value="CDS"/>
    <property type="match status" value="1"/>
</dbReference>
<keyword evidence="12 18" id="KW-0548">Nucleotidyltransferase</keyword>
<dbReference type="Proteomes" id="UP000471082">
    <property type="component" value="Unassembled WGS sequence"/>
</dbReference>
<keyword evidence="16" id="KW-0594">Phospholipid biosynthesis</keyword>
<evidence type="ECO:0000256" key="2">
    <source>
        <dbReference type="ARBA" id="ARBA00004651"/>
    </source>
</evidence>
<name>A0A0G8VG39_XANPE</name>
<dbReference type="AlphaFoldDB" id="A0A0G8VG39"/>
<dbReference type="GO" id="GO:0004605">
    <property type="term" value="F:phosphatidate cytidylyltransferase activity"/>
    <property type="evidence" value="ECO:0007669"/>
    <property type="project" value="UniProtKB-EC"/>
</dbReference>
<evidence type="ECO:0000256" key="15">
    <source>
        <dbReference type="ARBA" id="ARBA00023136"/>
    </source>
</evidence>
<dbReference type="GeneID" id="61778328"/>
<keyword evidence="13 19" id="KW-1133">Transmembrane helix</keyword>
<evidence type="ECO:0000256" key="14">
    <source>
        <dbReference type="ARBA" id="ARBA00023098"/>
    </source>
</evidence>
<dbReference type="KEGG" id="xpe:BJD13_09485"/>
<keyword evidence="17" id="KW-1208">Phospholipid metabolism</keyword>
<dbReference type="Pfam" id="PF01148">
    <property type="entry name" value="CTP_transf_1"/>
    <property type="match status" value="1"/>
</dbReference>
<evidence type="ECO:0000313" key="23">
    <source>
        <dbReference type="Proteomes" id="UP000035369"/>
    </source>
</evidence>
<dbReference type="Proteomes" id="UP000289372">
    <property type="component" value="Unassembled WGS sequence"/>
</dbReference>
<evidence type="ECO:0000256" key="19">
    <source>
        <dbReference type="SAM" id="Phobius"/>
    </source>
</evidence>
<reference evidence="22 24" key="2">
    <citation type="submission" date="2018-02" db="EMBL/GenBank/DDBJ databases">
        <title>Characterization of Xanthomonas diversity in transplant houses and field plants.</title>
        <authorList>
            <person name="Abrahamian P."/>
            <person name="Timilsina S."/>
            <person name="Minsavage G.V."/>
            <person name="Goss E.M."/>
            <person name="Jones J.B."/>
            <person name="Vallad G.E."/>
        </authorList>
    </citation>
    <scope>NUCLEOTIDE SEQUENCE [LARGE SCALE GENOMIC DNA]</scope>
    <source>
        <strain evidence="22 24">GEV2132</strain>
    </source>
</reference>
<comment type="caution">
    <text evidence="21">The sequence shown here is derived from an EMBL/GenBank/DDBJ whole genome shotgun (WGS) entry which is preliminary data.</text>
</comment>
<evidence type="ECO:0000256" key="11">
    <source>
        <dbReference type="ARBA" id="ARBA00022692"/>
    </source>
</evidence>
<keyword evidence="23" id="KW-1185">Reference proteome</keyword>
<evidence type="ECO:0000256" key="9">
    <source>
        <dbReference type="ARBA" id="ARBA00022516"/>
    </source>
</evidence>
<evidence type="ECO:0000256" key="5">
    <source>
        <dbReference type="ARBA" id="ARBA00010185"/>
    </source>
</evidence>
<comment type="pathway">
    <text evidence="3 18">Phospholipid metabolism; CDP-diacylglycerol biosynthesis; CDP-diacylglycerol from sn-glycerol 3-phosphate: step 3/3.</text>
</comment>
<dbReference type="InterPro" id="IPR000374">
    <property type="entry name" value="PC_trans"/>
</dbReference>
<feature type="transmembrane region" description="Helical" evidence="19">
    <location>
        <begin position="209"/>
        <end position="229"/>
    </location>
</feature>
<evidence type="ECO:0000313" key="25">
    <source>
        <dbReference type="Proteomes" id="UP000471082"/>
    </source>
</evidence>
<organism evidence="21 25">
    <name type="scientific">Xanthomonas perforans</name>
    <dbReference type="NCBI Taxonomy" id="442694"/>
    <lineage>
        <taxon>Bacteria</taxon>
        <taxon>Pseudomonadati</taxon>
        <taxon>Pseudomonadota</taxon>
        <taxon>Gammaproteobacteria</taxon>
        <taxon>Lysobacterales</taxon>
        <taxon>Lysobacteraceae</taxon>
        <taxon>Xanthomonas</taxon>
    </lineage>
</organism>
<evidence type="ECO:0000256" key="17">
    <source>
        <dbReference type="ARBA" id="ARBA00023264"/>
    </source>
</evidence>
<keyword evidence="14" id="KW-0443">Lipid metabolism</keyword>
<evidence type="ECO:0000313" key="21">
    <source>
        <dbReference type="EMBL" id="NEL74692.1"/>
    </source>
</evidence>
<keyword evidence="9" id="KW-0444">Lipid biosynthesis</keyword>
<keyword evidence="15 19" id="KW-0472">Membrane</keyword>
<dbReference type="GO" id="GO:0005886">
    <property type="term" value="C:plasma membrane"/>
    <property type="evidence" value="ECO:0007669"/>
    <property type="project" value="UniProtKB-SubCell"/>
</dbReference>
<dbReference type="UniPathway" id="UPA00557">
    <property type="reaction ID" value="UER00614"/>
</dbReference>
<dbReference type="PANTHER" id="PTHR46382:SF1">
    <property type="entry name" value="PHOSPHATIDATE CYTIDYLYLTRANSFERASE"/>
    <property type="match status" value="1"/>
</dbReference>
<dbReference type="EMBL" id="JAAGYU010000001">
    <property type="protein sequence ID" value="NEL74692.1"/>
    <property type="molecule type" value="Genomic_DNA"/>
</dbReference>
<comment type="catalytic activity">
    <reaction evidence="1 18">
        <text>a 1,2-diacyl-sn-glycero-3-phosphate + CTP + H(+) = a CDP-1,2-diacyl-sn-glycerol + diphosphate</text>
        <dbReference type="Rhea" id="RHEA:16229"/>
        <dbReference type="ChEBI" id="CHEBI:15378"/>
        <dbReference type="ChEBI" id="CHEBI:33019"/>
        <dbReference type="ChEBI" id="CHEBI:37563"/>
        <dbReference type="ChEBI" id="CHEBI:58332"/>
        <dbReference type="ChEBI" id="CHEBI:58608"/>
        <dbReference type="EC" id="2.7.7.41"/>
    </reaction>
</comment>
<accession>A0A0G8VG39</accession>
<evidence type="ECO:0000313" key="20">
    <source>
        <dbReference type="EMBL" id="KLC07540.1"/>
    </source>
</evidence>
<evidence type="ECO:0000256" key="10">
    <source>
        <dbReference type="ARBA" id="ARBA00022679"/>
    </source>
</evidence>
<evidence type="ECO:0000256" key="6">
    <source>
        <dbReference type="ARBA" id="ARBA00012487"/>
    </source>
</evidence>
<evidence type="ECO:0000313" key="22">
    <source>
        <dbReference type="EMBL" id="RXD53652.1"/>
    </source>
</evidence>
<feature type="transmembrane region" description="Helical" evidence="19">
    <location>
        <begin position="28"/>
        <end position="44"/>
    </location>
</feature>
<feature type="transmembrane region" description="Helical" evidence="19">
    <location>
        <begin position="56"/>
        <end position="74"/>
    </location>
</feature>
<dbReference type="RefSeq" id="WP_008578284.1">
    <property type="nucleotide sequence ID" value="NZ_CP018475.1"/>
</dbReference>
<reference evidence="20 23" key="1">
    <citation type="submission" date="2015-02" db="EMBL/GenBank/DDBJ databases">
        <title>Whole genome sequencing of multiple isolates of three species of pepper and tomato-infecting xanthomonads reveals genetic diversity in field strains and pinpoints effectors responsible for host specificity.</title>
        <authorList>
            <person name="Schwartz A."/>
            <person name="Dahlbeck D."/>
            <person name="Staskawicz B."/>
            <person name="Bart R."/>
            <person name="Potnis N."/>
            <person name="Minsavage G."/>
            <person name="Timilsina S."/>
            <person name="Goss E."/>
            <person name="Jones J."/>
            <person name="Vallad G."/>
            <person name="Barak J."/>
            <person name="Miller S."/>
            <person name="Ritchie D."/>
            <person name="Martins J.Jr."/>
            <person name="Patane J.S."/>
            <person name="Setubal J.C."/>
        </authorList>
    </citation>
    <scope>NUCLEOTIDE SEQUENCE [LARGE SCALE GENOMIC DNA]</scope>
    <source>
        <strain evidence="20 23">Xp3-15</strain>
    </source>
</reference>
<protein>
    <recommendedName>
        <fullName evidence="7 18">Phosphatidate cytidylyltransferase</fullName>
        <ecNumber evidence="6 18">2.7.7.41</ecNumber>
    </recommendedName>
</protein>
<evidence type="ECO:0000256" key="16">
    <source>
        <dbReference type="ARBA" id="ARBA00023209"/>
    </source>
</evidence>